<proteinExistence type="predicted"/>
<organism evidence="2 3">
    <name type="scientific">Pseudomonas tructae</name>
    <dbReference type="NCBI Taxonomy" id="2518644"/>
    <lineage>
        <taxon>Bacteria</taxon>
        <taxon>Pseudomonadati</taxon>
        <taxon>Pseudomonadota</taxon>
        <taxon>Gammaproteobacteria</taxon>
        <taxon>Pseudomonadales</taxon>
        <taxon>Pseudomonadaceae</taxon>
        <taxon>Pseudomonas</taxon>
    </lineage>
</organism>
<dbReference type="NCBIfam" id="TIGR02284">
    <property type="entry name" value="PA2169 family four-helix-bundle protein"/>
    <property type="match status" value="1"/>
</dbReference>
<gene>
    <name evidence="2" type="ORF">EXN22_23280</name>
</gene>
<evidence type="ECO:0000313" key="2">
    <source>
        <dbReference type="EMBL" id="QBF28470.1"/>
    </source>
</evidence>
<dbReference type="InterPro" id="IPR011971">
    <property type="entry name" value="CHP02284"/>
</dbReference>
<dbReference type="Proteomes" id="UP000291130">
    <property type="component" value="Chromosome"/>
</dbReference>
<dbReference type="EMBL" id="CP035952">
    <property type="protein sequence ID" value="QBF28470.1"/>
    <property type="molecule type" value="Genomic_DNA"/>
</dbReference>
<dbReference type="InterPro" id="IPR009078">
    <property type="entry name" value="Ferritin-like_SF"/>
</dbReference>
<dbReference type="Pfam" id="PF09537">
    <property type="entry name" value="DUF2383"/>
    <property type="match status" value="1"/>
</dbReference>
<feature type="domain" description="DUF2383" evidence="1">
    <location>
        <begin position="8"/>
        <end position="117"/>
    </location>
</feature>
<name>A0A411MP67_9PSED</name>
<evidence type="ECO:0000259" key="1">
    <source>
        <dbReference type="Pfam" id="PF09537"/>
    </source>
</evidence>
<dbReference type="InterPro" id="IPR016920">
    <property type="entry name" value="UCP029477"/>
</dbReference>
<dbReference type="OrthoDB" id="282393at2"/>
<dbReference type="RefSeq" id="WP_130266268.1">
    <property type="nucleotide sequence ID" value="NZ_CP035952.1"/>
</dbReference>
<dbReference type="SUPFAM" id="SSF47240">
    <property type="entry name" value="Ferritin-like"/>
    <property type="match status" value="1"/>
</dbReference>
<keyword evidence="3" id="KW-1185">Reference proteome</keyword>
<dbReference type="Gene3D" id="1.20.1260.10">
    <property type="match status" value="1"/>
</dbReference>
<dbReference type="KEGG" id="ptk:EXN22_23280"/>
<protein>
    <submittedName>
        <fullName evidence="2">PA2169 family four-helix-bundle protein</fullName>
    </submittedName>
</protein>
<dbReference type="AlphaFoldDB" id="A0A411MP67"/>
<evidence type="ECO:0000313" key="3">
    <source>
        <dbReference type="Proteomes" id="UP000291130"/>
    </source>
</evidence>
<dbReference type="InterPro" id="IPR012347">
    <property type="entry name" value="Ferritin-like"/>
</dbReference>
<accession>A0A411MP67</accession>
<dbReference type="PIRSF" id="PIRSF029477">
    <property type="entry name" value="UCP029477"/>
    <property type="match status" value="1"/>
</dbReference>
<reference evidence="2 3" key="1">
    <citation type="submission" date="2019-02" db="EMBL/GenBank/DDBJ databases">
        <title>Complete genome sequence of Pseudomonas sp. SNU WT1 isolated from rainbow trout.</title>
        <authorList>
            <person name="Oh W.T."/>
            <person name="Park S.C."/>
        </authorList>
    </citation>
    <scope>NUCLEOTIDE SEQUENCE [LARGE SCALE GENOMIC DNA]</scope>
    <source>
        <strain evidence="2 3">SNU WT1</strain>
    </source>
</reference>
<sequence>MTSPNKEVVSVLNELIEFSKDGEKGFKTSAEDVKNPQLKSYFIQRAGECGTAAAELQQQVRSLGGDPETSTSVSGDLHRGWVNLKSMLTGKDEEAVLNEVERGEDHALKAYKDALDKLARLNSLPGSEVYALVERQYHGVQRNHDQVKALRNEARARS</sequence>
<dbReference type="InterPro" id="IPR019052">
    <property type="entry name" value="DUF2383"/>
</dbReference>